<dbReference type="PIRSF" id="PIRSF018266">
    <property type="entry name" value="FecR"/>
    <property type="match status" value="1"/>
</dbReference>
<dbReference type="Gene3D" id="3.55.50.30">
    <property type="match status" value="1"/>
</dbReference>
<dbReference type="Proteomes" id="UP000199437">
    <property type="component" value="Unassembled WGS sequence"/>
</dbReference>
<proteinExistence type="predicted"/>
<evidence type="ECO:0000259" key="2">
    <source>
        <dbReference type="Pfam" id="PF16344"/>
    </source>
</evidence>
<feature type="domain" description="FecR protein" evidence="1">
    <location>
        <begin position="120"/>
        <end position="211"/>
    </location>
</feature>
<evidence type="ECO:0000313" key="3">
    <source>
        <dbReference type="EMBL" id="SEV88115.1"/>
    </source>
</evidence>
<dbReference type="PANTHER" id="PTHR30273:SF2">
    <property type="entry name" value="PROTEIN FECR"/>
    <property type="match status" value="1"/>
</dbReference>
<dbReference type="PANTHER" id="PTHR30273">
    <property type="entry name" value="PERIPLASMIC SIGNAL SENSOR AND SIGMA FACTOR ACTIVATOR FECR-RELATED"/>
    <property type="match status" value="1"/>
</dbReference>
<feature type="domain" description="Protein FecR C-terminal" evidence="2">
    <location>
        <begin position="257"/>
        <end position="310"/>
    </location>
</feature>
<dbReference type="InterPro" id="IPR006860">
    <property type="entry name" value="FecR"/>
</dbReference>
<accession>A0A1I0MIE7</accession>
<name>A0A1I0MIE7_9BACT</name>
<reference evidence="4" key="1">
    <citation type="submission" date="2016-10" db="EMBL/GenBank/DDBJ databases">
        <authorList>
            <person name="Varghese N."/>
            <person name="Submissions S."/>
        </authorList>
    </citation>
    <scope>NUCLEOTIDE SEQUENCE [LARGE SCALE GENOMIC DNA]</scope>
    <source>
        <strain evidence="4">CGMCC 1.12402</strain>
    </source>
</reference>
<dbReference type="InterPro" id="IPR012373">
    <property type="entry name" value="Ferrdict_sens_TM"/>
</dbReference>
<dbReference type="GeneID" id="99985191"/>
<dbReference type="RefSeq" id="WP_090256745.1">
    <property type="nucleotide sequence ID" value="NZ_FOIR01000001.1"/>
</dbReference>
<organism evidence="3 4">
    <name type="scientific">Roseivirga pacifica</name>
    <dbReference type="NCBI Taxonomy" id="1267423"/>
    <lineage>
        <taxon>Bacteria</taxon>
        <taxon>Pseudomonadati</taxon>
        <taxon>Bacteroidota</taxon>
        <taxon>Cytophagia</taxon>
        <taxon>Cytophagales</taxon>
        <taxon>Roseivirgaceae</taxon>
        <taxon>Roseivirga</taxon>
    </lineage>
</organism>
<dbReference type="Gene3D" id="2.60.120.1440">
    <property type="match status" value="1"/>
</dbReference>
<evidence type="ECO:0000313" key="4">
    <source>
        <dbReference type="Proteomes" id="UP000199437"/>
    </source>
</evidence>
<dbReference type="AlphaFoldDB" id="A0A1I0MIE7"/>
<dbReference type="InterPro" id="IPR032508">
    <property type="entry name" value="FecR_C"/>
</dbReference>
<dbReference type="Pfam" id="PF16344">
    <property type="entry name" value="FecR_C"/>
    <property type="match status" value="1"/>
</dbReference>
<sequence length="332" mass="37331">MEQLVAKYLANDLEENERLAFERQLVEDDALQNELKAQLDLLYLIEKPQQQFNANAAWEKVAPQLKQKQAKVVHMPSKPKYSFMKIAATLLIVLTAGYFVNDYIAKDGGATVSDETIFYTTTNGIKDVVLPDGTAVKLNANSTLTLAKDFGKGNRNVTLTGGANFDVTKNPELPFIIDASTGVIEVLGTSFDLEAYEGKEVELNVTEGRVKFGHKAKKETEEVFTAGERAVLATDGSKLTREKVKNKNYSAWWTKRLEFDNAPFKEVFKDIEKAYNVTIEYSEAMENCRYNAVLENYNLQEFLETFQQTNLNITSVTTKDSHIKLEGFACNN</sequence>
<dbReference type="EMBL" id="FOIR01000001">
    <property type="protein sequence ID" value="SEV88115.1"/>
    <property type="molecule type" value="Genomic_DNA"/>
</dbReference>
<protein>
    <submittedName>
        <fullName evidence="3">FecR family protein</fullName>
    </submittedName>
</protein>
<evidence type="ECO:0000259" key="1">
    <source>
        <dbReference type="Pfam" id="PF04773"/>
    </source>
</evidence>
<gene>
    <name evidence="3" type="ORF">SAMN05216290_0429</name>
</gene>
<dbReference type="STRING" id="1267423.SAMN05216290_0429"/>
<keyword evidence="4" id="KW-1185">Reference proteome</keyword>
<dbReference type="GO" id="GO:0016989">
    <property type="term" value="F:sigma factor antagonist activity"/>
    <property type="evidence" value="ECO:0007669"/>
    <property type="project" value="TreeGrafter"/>
</dbReference>
<dbReference type="OrthoDB" id="1452822at2"/>
<dbReference type="Pfam" id="PF04773">
    <property type="entry name" value="FecR"/>
    <property type="match status" value="1"/>
</dbReference>